<reference evidence="1" key="2">
    <citation type="submission" date="2018-03" db="EMBL/GenBank/DDBJ databases">
        <title>The Triticum urartu genome reveals the dynamic nature of wheat genome evolution.</title>
        <authorList>
            <person name="Ling H."/>
            <person name="Ma B."/>
            <person name="Shi X."/>
            <person name="Liu H."/>
            <person name="Dong L."/>
            <person name="Sun H."/>
            <person name="Cao Y."/>
            <person name="Gao Q."/>
            <person name="Zheng S."/>
            <person name="Li Y."/>
            <person name="Yu Y."/>
            <person name="Du H."/>
            <person name="Qi M."/>
            <person name="Li Y."/>
            <person name="Yu H."/>
            <person name="Cui Y."/>
            <person name="Wang N."/>
            <person name="Chen C."/>
            <person name="Wu H."/>
            <person name="Zhao Y."/>
            <person name="Zhang J."/>
            <person name="Li Y."/>
            <person name="Zhou W."/>
            <person name="Zhang B."/>
            <person name="Hu W."/>
            <person name="Eijk M."/>
            <person name="Tang J."/>
            <person name="Witsenboer H."/>
            <person name="Zhao S."/>
            <person name="Li Z."/>
            <person name="Zhang A."/>
            <person name="Wang D."/>
            <person name="Liang C."/>
        </authorList>
    </citation>
    <scope>NUCLEOTIDE SEQUENCE [LARGE SCALE GENOMIC DNA]</scope>
    <source>
        <strain evidence="1">cv. G1812</strain>
    </source>
</reference>
<keyword evidence="2" id="KW-1185">Reference proteome</keyword>
<name>A0A8R7Q318_TRIUA</name>
<dbReference type="Proteomes" id="UP000015106">
    <property type="component" value="Chromosome 4"/>
</dbReference>
<dbReference type="AlphaFoldDB" id="A0A8R7Q318"/>
<protein>
    <submittedName>
        <fullName evidence="1">Uncharacterized protein</fullName>
    </submittedName>
</protein>
<evidence type="ECO:0000313" key="1">
    <source>
        <dbReference type="EnsemblPlants" id="TuG1812G0400000828.01.T01.cds259861"/>
    </source>
</evidence>
<reference evidence="2" key="1">
    <citation type="journal article" date="2013" name="Nature">
        <title>Draft genome of the wheat A-genome progenitor Triticum urartu.</title>
        <authorList>
            <person name="Ling H.Q."/>
            <person name="Zhao S."/>
            <person name="Liu D."/>
            <person name="Wang J."/>
            <person name="Sun H."/>
            <person name="Zhang C."/>
            <person name="Fan H."/>
            <person name="Li D."/>
            <person name="Dong L."/>
            <person name="Tao Y."/>
            <person name="Gao C."/>
            <person name="Wu H."/>
            <person name="Li Y."/>
            <person name="Cui Y."/>
            <person name="Guo X."/>
            <person name="Zheng S."/>
            <person name="Wang B."/>
            <person name="Yu K."/>
            <person name="Liang Q."/>
            <person name="Yang W."/>
            <person name="Lou X."/>
            <person name="Chen J."/>
            <person name="Feng M."/>
            <person name="Jian J."/>
            <person name="Zhang X."/>
            <person name="Luo G."/>
            <person name="Jiang Y."/>
            <person name="Liu J."/>
            <person name="Wang Z."/>
            <person name="Sha Y."/>
            <person name="Zhang B."/>
            <person name="Wu H."/>
            <person name="Tang D."/>
            <person name="Shen Q."/>
            <person name="Xue P."/>
            <person name="Zou S."/>
            <person name="Wang X."/>
            <person name="Liu X."/>
            <person name="Wang F."/>
            <person name="Yang Y."/>
            <person name="An X."/>
            <person name="Dong Z."/>
            <person name="Zhang K."/>
            <person name="Zhang X."/>
            <person name="Luo M.C."/>
            <person name="Dvorak J."/>
            <person name="Tong Y."/>
            <person name="Wang J."/>
            <person name="Yang H."/>
            <person name="Li Z."/>
            <person name="Wang D."/>
            <person name="Zhang A."/>
            <person name="Wang J."/>
        </authorList>
    </citation>
    <scope>NUCLEOTIDE SEQUENCE</scope>
    <source>
        <strain evidence="2">cv. G1812</strain>
    </source>
</reference>
<dbReference type="EnsemblPlants" id="TuG1812G0400000828.01.T01">
    <property type="protein sequence ID" value="TuG1812G0400000828.01.T01.cds259861"/>
    <property type="gene ID" value="TuG1812G0400000828.01"/>
</dbReference>
<sequence>MAFFAGDGGRRMQEATAGRLIAAIGMRILLEPANGNAGLVERVTEMEELQPATKFAGTGHNFCYHRLLICWNQPTLFCCHLFC</sequence>
<proteinExistence type="predicted"/>
<evidence type="ECO:0000313" key="2">
    <source>
        <dbReference type="Proteomes" id="UP000015106"/>
    </source>
</evidence>
<reference evidence="1" key="3">
    <citation type="submission" date="2022-06" db="UniProtKB">
        <authorList>
            <consortium name="EnsemblPlants"/>
        </authorList>
    </citation>
    <scope>IDENTIFICATION</scope>
</reference>
<accession>A0A8R7Q318</accession>
<dbReference type="Gramene" id="TuG1812G0400000828.01.T01">
    <property type="protein sequence ID" value="TuG1812G0400000828.01.T01.cds259861"/>
    <property type="gene ID" value="TuG1812G0400000828.01"/>
</dbReference>
<organism evidence="1 2">
    <name type="scientific">Triticum urartu</name>
    <name type="common">Red wild einkorn</name>
    <name type="synonym">Crithodium urartu</name>
    <dbReference type="NCBI Taxonomy" id="4572"/>
    <lineage>
        <taxon>Eukaryota</taxon>
        <taxon>Viridiplantae</taxon>
        <taxon>Streptophyta</taxon>
        <taxon>Embryophyta</taxon>
        <taxon>Tracheophyta</taxon>
        <taxon>Spermatophyta</taxon>
        <taxon>Magnoliopsida</taxon>
        <taxon>Liliopsida</taxon>
        <taxon>Poales</taxon>
        <taxon>Poaceae</taxon>
        <taxon>BOP clade</taxon>
        <taxon>Pooideae</taxon>
        <taxon>Triticodae</taxon>
        <taxon>Triticeae</taxon>
        <taxon>Triticinae</taxon>
        <taxon>Triticum</taxon>
    </lineage>
</organism>